<evidence type="ECO:0000313" key="2">
    <source>
        <dbReference type="EMBL" id="CAB1434635.1"/>
    </source>
</evidence>
<feature type="compositionally biased region" description="Polar residues" evidence="1">
    <location>
        <begin position="138"/>
        <end position="148"/>
    </location>
</feature>
<proteinExistence type="predicted"/>
<dbReference type="AlphaFoldDB" id="A0A9N7YQY0"/>
<name>A0A9N7YQY0_PLEPL</name>
<gene>
    <name evidence="2" type="ORF">PLEPLA_LOCUS22684</name>
</gene>
<evidence type="ECO:0000256" key="1">
    <source>
        <dbReference type="SAM" id="MobiDB-lite"/>
    </source>
</evidence>
<dbReference type="Proteomes" id="UP001153269">
    <property type="component" value="Unassembled WGS sequence"/>
</dbReference>
<evidence type="ECO:0000313" key="3">
    <source>
        <dbReference type="Proteomes" id="UP001153269"/>
    </source>
</evidence>
<organism evidence="2 3">
    <name type="scientific">Pleuronectes platessa</name>
    <name type="common">European plaice</name>
    <dbReference type="NCBI Taxonomy" id="8262"/>
    <lineage>
        <taxon>Eukaryota</taxon>
        <taxon>Metazoa</taxon>
        <taxon>Chordata</taxon>
        <taxon>Craniata</taxon>
        <taxon>Vertebrata</taxon>
        <taxon>Euteleostomi</taxon>
        <taxon>Actinopterygii</taxon>
        <taxon>Neopterygii</taxon>
        <taxon>Teleostei</taxon>
        <taxon>Neoteleostei</taxon>
        <taxon>Acanthomorphata</taxon>
        <taxon>Carangaria</taxon>
        <taxon>Pleuronectiformes</taxon>
        <taxon>Pleuronectoidei</taxon>
        <taxon>Pleuronectidae</taxon>
        <taxon>Pleuronectes</taxon>
    </lineage>
</organism>
<feature type="region of interest" description="Disordered" evidence="1">
    <location>
        <begin position="101"/>
        <end position="164"/>
    </location>
</feature>
<feature type="compositionally biased region" description="Polar residues" evidence="1">
    <location>
        <begin position="155"/>
        <end position="164"/>
    </location>
</feature>
<accession>A0A9N7YQY0</accession>
<feature type="compositionally biased region" description="Low complexity" evidence="1">
    <location>
        <begin position="125"/>
        <end position="136"/>
    </location>
</feature>
<reference evidence="2" key="1">
    <citation type="submission" date="2020-03" db="EMBL/GenBank/DDBJ databases">
        <authorList>
            <person name="Weist P."/>
        </authorList>
    </citation>
    <scope>NUCLEOTIDE SEQUENCE</scope>
</reference>
<dbReference type="EMBL" id="CADEAL010001680">
    <property type="protein sequence ID" value="CAB1434635.1"/>
    <property type="molecule type" value="Genomic_DNA"/>
</dbReference>
<keyword evidence="3" id="KW-1185">Reference proteome</keyword>
<feature type="region of interest" description="Disordered" evidence="1">
    <location>
        <begin position="1"/>
        <end position="27"/>
    </location>
</feature>
<sequence length="164" mass="17899">MTMMKNNAAWGGHAKRPVKRAEELPGPSLADDSRSLWISVPIQSRSPTNPLVSSSHFTITHDTVTSRTHLSTGKRITRCTNIQLNAPSVSLFYGALHGDQVPGSAMRSPSMRREELTQVSLTPPSSSSSSSCSIGSLEQLQTQRQTEGTVREQRPVSTLSAWRL</sequence>
<comment type="caution">
    <text evidence="2">The sequence shown here is derived from an EMBL/GenBank/DDBJ whole genome shotgun (WGS) entry which is preliminary data.</text>
</comment>
<protein>
    <submittedName>
        <fullName evidence="2">Uncharacterized protein</fullName>
    </submittedName>
</protein>